<evidence type="ECO:0000256" key="7">
    <source>
        <dbReference type="SAM" id="Phobius"/>
    </source>
</evidence>
<dbReference type="RefSeq" id="WP_313867519.1">
    <property type="nucleotide sequence ID" value="NZ_CP132507.1"/>
</dbReference>
<evidence type="ECO:0000256" key="6">
    <source>
        <dbReference type="ARBA" id="ARBA00023136"/>
    </source>
</evidence>
<evidence type="ECO:0000256" key="4">
    <source>
        <dbReference type="ARBA" id="ARBA00022692"/>
    </source>
</evidence>
<keyword evidence="5 7" id="KW-1133">Transmembrane helix</keyword>
<dbReference type="PANTHER" id="PTHR30183">
    <property type="entry name" value="MOLYBDENUM TRANSPORT SYSTEM PERMEASE PROTEIN MODB"/>
    <property type="match status" value="1"/>
</dbReference>
<evidence type="ECO:0000256" key="3">
    <source>
        <dbReference type="ARBA" id="ARBA00022475"/>
    </source>
</evidence>
<evidence type="ECO:0000313" key="8">
    <source>
        <dbReference type="EMBL" id="WNO04689.1"/>
    </source>
</evidence>
<keyword evidence="3" id="KW-1003">Cell membrane</keyword>
<dbReference type="InterPro" id="IPR000515">
    <property type="entry name" value="MetI-like"/>
</dbReference>
<dbReference type="PANTHER" id="PTHR30183:SF6">
    <property type="entry name" value="INNER MEMBRANE ABC TRANSPORTER PERMEASE PROTEIN YNJC"/>
    <property type="match status" value="1"/>
</dbReference>
<dbReference type="SUPFAM" id="SSF161098">
    <property type="entry name" value="MetI-like"/>
    <property type="match status" value="2"/>
</dbReference>
<feature type="transmembrane region" description="Helical" evidence="7">
    <location>
        <begin position="483"/>
        <end position="504"/>
    </location>
</feature>
<keyword evidence="2" id="KW-0813">Transport</keyword>
<feature type="transmembrane region" description="Helical" evidence="7">
    <location>
        <begin position="432"/>
        <end position="450"/>
    </location>
</feature>
<feature type="transmembrane region" description="Helical" evidence="7">
    <location>
        <begin position="62"/>
        <end position="86"/>
    </location>
</feature>
<feature type="transmembrane region" description="Helical" evidence="7">
    <location>
        <begin position="261"/>
        <end position="281"/>
    </location>
</feature>
<keyword evidence="4 7" id="KW-0812">Transmembrane</keyword>
<dbReference type="InterPro" id="IPR035906">
    <property type="entry name" value="MetI-like_sf"/>
</dbReference>
<evidence type="ECO:0000313" key="9">
    <source>
        <dbReference type="Proteomes" id="UP001302257"/>
    </source>
</evidence>
<evidence type="ECO:0000256" key="2">
    <source>
        <dbReference type="ARBA" id="ARBA00022448"/>
    </source>
</evidence>
<dbReference type="CDD" id="cd06261">
    <property type="entry name" value="TM_PBP2"/>
    <property type="match status" value="2"/>
</dbReference>
<organism evidence="8 9">
    <name type="scientific">Rhodoferax mekongensis</name>
    <dbReference type="NCBI Taxonomy" id="3068341"/>
    <lineage>
        <taxon>Bacteria</taxon>
        <taxon>Pseudomonadati</taxon>
        <taxon>Pseudomonadota</taxon>
        <taxon>Betaproteobacteria</taxon>
        <taxon>Burkholderiales</taxon>
        <taxon>Comamonadaceae</taxon>
        <taxon>Rhodoferax</taxon>
    </lineage>
</organism>
<dbReference type="EMBL" id="CP132507">
    <property type="protein sequence ID" value="WNO04689.1"/>
    <property type="molecule type" value="Genomic_DNA"/>
</dbReference>
<keyword evidence="6 7" id="KW-0472">Membrane</keyword>
<dbReference type="Proteomes" id="UP001302257">
    <property type="component" value="Chromosome"/>
</dbReference>
<feature type="transmembrane region" description="Helical" evidence="7">
    <location>
        <begin position="98"/>
        <end position="128"/>
    </location>
</feature>
<feature type="transmembrane region" description="Helical" evidence="7">
    <location>
        <begin position="309"/>
        <end position="334"/>
    </location>
</feature>
<dbReference type="Gene3D" id="1.10.3720.10">
    <property type="entry name" value="MetI-like"/>
    <property type="match status" value="2"/>
</dbReference>
<feature type="transmembrane region" description="Helical" evidence="7">
    <location>
        <begin position="402"/>
        <end position="426"/>
    </location>
</feature>
<keyword evidence="9" id="KW-1185">Reference proteome</keyword>
<feature type="transmembrane region" description="Helical" evidence="7">
    <location>
        <begin position="148"/>
        <end position="172"/>
    </location>
</feature>
<reference evidence="8 9" key="1">
    <citation type="submission" date="2023-08" db="EMBL/GenBank/DDBJ databases">
        <title>Rhodoferax potami sp. nov. and Rhodoferax mekongensis sp. nov., isolated from the Mekong River in Thailand.</title>
        <authorList>
            <person name="Kitikhun S."/>
            <person name="Charoenyingcharoen P."/>
            <person name="Siriarchawattana P."/>
            <person name="Likhitrattanapisal S."/>
            <person name="Nilsakha T."/>
            <person name="Chanpet A."/>
            <person name="Rattanawaree P."/>
            <person name="Ingsriswang S."/>
        </authorList>
    </citation>
    <scope>NUCLEOTIDE SEQUENCE [LARGE SCALE GENOMIC DNA]</scope>
    <source>
        <strain evidence="8 9">TBRC 17307</strain>
    </source>
</reference>
<feature type="transmembrane region" description="Helical" evidence="7">
    <location>
        <begin position="211"/>
        <end position="232"/>
    </location>
</feature>
<evidence type="ECO:0000256" key="1">
    <source>
        <dbReference type="ARBA" id="ARBA00004651"/>
    </source>
</evidence>
<protein>
    <submittedName>
        <fullName evidence="8">ABC transporter permease</fullName>
    </submittedName>
</protein>
<feature type="transmembrane region" description="Helical" evidence="7">
    <location>
        <begin position="535"/>
        <end position="554"/>
    </location>
</feature>
<name>A0ABZ0AYY1_9BURK</name>
<accession>A0ABZ0AYY1</accession>
<evidence type="ECO:0000256" key="5">
    <source>
        <dbReference type="ARBA" id="ARBA00022989"/>
    </source>
</evidence>
<sequence>MHPATSGLSSARHVTAAALAAVVALPMLWSLAAAGASAAQLEAWRALWQEPLVWRALCQSIWTGLASTLLALGLSAWILAATVGRLQSLEGSNRLARWLAPLLSVPHAAFAIGCVALLAPSGWLLRLFSPWGTGLTDPPPWPTTQDPWGLGLIFVLVLKEVPFLLWAALAHLQRPDVARRLRQELRLAHTLGYSEREAWWRVGWPQLLPRLAVPLLGVWAYGLTVVDVALVIGPTTPPTLAMLAWQWLQDADSTVNAQGAAAAWCLALVLAVGAMVLWGLWRLSFWRKRCTRGPVSLYMQTQSLPKRSLLAASLPGSLIGLVLVYAAVMFALLVGSITGAWPFPALWPQTLTWSAWQQVVGSHSSLWTSVWLALASSTAAVVWTVAWLEWAPARWQQGLMPLWMVPLVLPALLWVLGVHRVSLAWGLDTTGVGLWLAHTLAGVPYVLMALQGPYLGFDRRLQMVSATLGHPRAVFLWRVKWPLLRSALAAAWAIGFAVSVAQYLPTLYVGAGRFQTVTTEAVTLAAGGQRSLTSAFAWLQWMLPVLAFGLAAWVGRARRWPAPVPAKSQ</sequence>
<gene>
    <name evidence="8" type="ORF">RAN89_17645</name>
</gene>
<comment type="subcellular location">
    <subcellularLocation>
        <location evidence="1">Cell membrane</location>
        <topology evidence="1">Multi-pass membrane protein</topology>
    </subcellularLocation>
</comment>
<proteinExistence type="predicted"/>
<feature type="transmembrane region" description="Helical" evidence="7">
    <location>
        <begin position="370"/>
        <end position="390"/>
    </location>
</feature>